<dbReference type="EMBL" id="VFSV01000009">
    <property type="protein sequence ID" value="TRD21928.1"/>
    <property type="molecule type" value="Genomic_DNA"/>
</dbReference>
<evidence type="ECO:0000313" key="1">
    <source>
        <dbReference type="EMBL" id="TRD21928.1"/>
    </source>
</evidence>
<protein>
    <recommendedName>
        <fullName evidence="3">Phospholipase D-like domain-containing protein</fullName>
    </recommendedName>
</protein>
<dbReference type="RefSeq" id="WP_142834233.1">
    <property type="nucleotide sequence ID" value="NZ_VFSV01000009.1"/>
</dbReference>
<dbReference type="AlphaFoldDB" id="A0A547Q6C4"/>
<accession>A0A547Q6C4</accession>
<dbReference type="Proteomes" id="UP000318590">
    <property type="component" value="Unassembled WGS sequence"/>
</dbReference>
<proteinExistence type="predicted"/>
<reference evidence="1 2" key="1">
    <citation type="submission" date="2019-06" db="EMBL/GenBank/DDBJ databases">
        <title>Paenimaribius caenipelagi gen. nov., sp. nov., isolated from a tidal flat.</title>
        <authorList>
            <person name="Yoon J.-H."/>
        </authorList>
    </citation>
    <scope>NUCLEOTIDE SEQUENCE [LARGE SCALE GENOMIC DNA]</scope>
    <source>
        <strain evidence="1 2">JBTF-M29</strain>
    </source>
</reference>
<sequence>MGVKYLTGKRLAKRIRKVMAGNKPWMCVAFLGPTWAEELFGGGVPPKDLRVLCDLRMGMTVQTALRVGGAPNNESLRHLPDKQMHAKIYASDRGAVVCSANASRAALSSNNRIEDGIWLSPGGEAFREAEATFETRYSKAVSVDADAFARAPEHLGGLSAAAIGQDQAVVLKKPPTLLQLLRSDPEAFKGIRFVFSKEDVAKAVEEGAKAVMEEELDREGGAAEDGSAGRSGYDYFAYWDMKEADWPVLFINVHRNPNGNIVLSMRRHIRFIPGVSDGEGETEDVFVAAKVKWNTGGAAFGDLPKLAKREQCESEIKDLFRTERAFDDVAGQILDAIGARKALTLS</sequence>
<organism evidence="1 2">
    <name type="scientific">Palleronia caenipelagi</name>
    <dbReference type="NCBI Taxonomy" id="2489174"/>
    <lineage>
        <taxon>Bacteria</taxon>
        <taxon>Pseudomonadati</taxon>
        <taxon>Pseudomonadota</taxon>
        <taxon>Alphaproteobacteria</taxon>
        <taxon>Rhodobacterales</taxon>
        <taxon>Roseobacteraceae</taxon>
        <taxon>Palleronia</taxon>
    </lineage>
</organism>
<gene>
    <name evidence="1" type="ORF">FEV53_07720</name>
</gene>
<evidence type="ECO:0008006" key="3">
    <source>
        <dbReference type="Google" id="ProtNLM"/>
    </source>
</evidence>
<comment type="caution">
    <text evidence="1">The sequence shown here is derived from an EMBL/GenBank/DDBJ whole genome shotgun (WGS) entry which is preliminary data.</text>
</comment>
<evidence type="ECO:0000313" key="2">
    <source>
        <dbReference type="Proteomes" id="UP000318590"/>
    </source>
</evidence>
<dbReference type="OrthoDB" id="7830006at2"/>
<keyword evidence="2" id="KW-1185">Reference proteome</keyword>
<name>A0A547Q6C4_9RHOB</name>